<feature type="compositionally biased region" description="Basic and acidic residues" evidence="1">
    <location>
        <begin position="33"/>
        <end position="43"/>
    </location>
</feature>
<organism evidence="2 3">
    <name type="scientific">Vibrio lentus</name>
    <dbReference type="NCBI Taxonomy" id="136468"/>
    <lineage>
        <taxon>Bacteria</taxon>
        <taxon>Pseudomonadati</taxon>
        <taxon>Pseudomonadota</taxon>
        <taxon>Gammaproteobacteria</taxon>
        <taxon>Vibrionales</taxon>
        <taxon>Vibrionaceae</taxon>
        <taxon>Vibrio</taxon>
    </lineage>
</organism>
<feature type="region of interest" description="Disordered" evidence="1">
    <location>
        <begin position="331"/>
        <end position="367"/>
    </location>
</feature>
<gene>
    <name evidence="2" type="ORF">BCT74_21345</name>
</gene>
<evidence type="ECO:0000313" key="2">
    <source>
        <dbReference type="EMBL" id="PML56480.1"/>
    </source>
</evidence>
<feature type="compositionally biased region" description="Polar residues" evidence="1">
    <location>
        <begin position="341"/>
        <end position="352"/>
    </location>
</feature>
<feature type="region of interest" description="Disordered" evidence="1">
    <location>
        <begin position="492"/>
        <end position="537"/>
    </location>
</feature>
<feature type="compositionally biased region" description="Polar residues" evidence="1">
    <location>
        <begin position="121"/>
        <end position="139"/>
    </location>
</feature>
<dbReference type="AlphaFoldDB" id="A0A2N7IGJ5"/>
<feature type="compositionally biased region" description="Basic and acidic residues" evidence="1">
    <location>
        <begin position="517"/>
        <end position="537"/>
    </location>
</feature>
<dbReference type="EMBL" id="MCYL01000015">
    <property type="protein sequence ID" value="PML56480.1"/>
    <property type="molecule type" value="Genomic_DNA"/>
</dbReference>
<feature type="region of interest" description="Disordered" evidence="1">
    <location>
        <begin position="440"/>
        <end position="462"/>
    </location>
</feature>
<sequence>MGVLAGPIGLVFAAVYINAMCVTMYGGSQFVTGDKKENKKPEEELPQESTSPHPTANSDPLRPEPASQPEQDDGKGEGEADRSYYNKVNSDNFTFAPVISSGDNITINGNIYLYPGADYQPTPNADHTSKNAATQTSEQASETLVQEQDRSVFVTNITQVPSPSIEQTGALDETVKQILVDPSANSQLFHCTFSDGMNAYLRADPHLITPTKVATHQQHIHQQQVGTPSSPPTGFLGWVKNGKNDSWIQTNQFTPVQTTEGPIRGKNYEADAGLNLSSGERSHNAPPVSLSSNQGNQDPLDDDDSTALKFTTEKVRTAELKYRNDAQLSIISSRPMEETHSVGSGNSGLSEQHSSEEPENEPALGKLPETEKHHLYKEENLVTSDRILTGLDSSATSGSLGWVKGEDNSGWKQTNQFTPVQTTEGPIRGKNYEADAGLNLSSGERSHNAPPVSLSLNQGNQDPLDDDYSTALKFTTEKVRTAELKYRNDAQLSTISSRPMEETHSLGSGNSGLSEQHSSEKPENEPELGKLPETEKHHLYKEESLVTSDRILTGLDSSATTGSLGWVKGEDNSGWKQTNQFTPVQTTEGPIRGKNYEADAGSSINSSERLHNAPSVSLSSNQGSTEPLSDDDSIELQSTTNEVKVAELISRSDSKGSLVSSKVSSKEDIPEKKETAFLSEHILSGGWKFEVQGGKARWVNVQASNLNTQQRPVILSAGSAISGVAQNYTQGIFANVKDLGESRRESFHKLQEGVSVKQLSEFNIINGKAERPLDKQNIAYVA</sequence>
<accession>A0A2N7IGJ5</accession>
<feature type="compositionally biased region" description="Polar residues" evidence="1">
    <location>
        <begin position="47"/>
        <end position="58"/>
    </location>
</feature>
<feature type="compositionally biased region" description="Basic and acidic residues" evidence="1">
    <location>
        <begin position="72"/>
        <end position="83"/>
    </location>
</feature>
<evidence type="ECO:0000313" key="3">
    <source>
        <dbReference type="Proteomes" id="UP000235746"/>
    </source>
</evidence>
<feature type="region of interest" description="Disordered" evidence="1">
    <location>
        <begin position="118"/>
        <end position="139"/>
    </location>
</feature>
<evidence type="ECO:0000256" key="1">
    <source>
        <dbReference type="SAM" id="MobiDB-lite"/>
    </source>
</evidence>
<comment type="caution">
    <text evidence="2">The sequence shown here is derived from an EMBL/GenBank/DDBJ whole genome shotgun (WGS) entry which is preliminary data.</text>
</comment>
<reference evidence="3" key="1">
    <citation type="submission" date="2016-07" db="EMBL/GenBank/DDBJ databases">
        <title>Nontailed viruses are major unrecognized killers of bacteria in the ocean.</title>
        <authorList>
            <person name="Kauffman K."/>
            <person name="Hussain F."/>
            <person name="Yang J."/>
            <person name="Arevalo P."/>
            <person name="Brown J."/>
            <person name="Cutler M."/>
            <person name="Kelly L."/>
            <person name="Polz M.F."/>
        </authorList>
    </citation>
    <scope>NUCLEOTIDE SEQUENCE [LARGE SCALE GENOMIC DNA]</scope>
    <source>
        <strain evidence="3">10N.261.51.B8</strain>
    </source>
</reference>
<dbReference type="Proteomes" id="UP000235746">
    <property type="component" value="Unassembled WGS sequence"/>
</dbReference>
<feature type="region of interest" description="Disordered" evidence="1">
    <location>
        <begin position="33"/>
        <end position="83"/>
    </location>
</feature>
<feature type="compositionally biased region" description="Polar residues" evidence="1">
    <location>
        <begin position="614"/>
        <end position="627"/>
    </location>
</feature>
<feature type="region of interest" description="Disordered" evidence="1">
    <location>
        <begin position="558"/>
        <end position="635"/>
    </location>
</feature>
<feature type="compositionally biased region" description="Polar residues" evidence="1">
    <location>
        <begin position="574"/>
        <end position="588"/>
    </location>
</feature>
<protein>
    <submittedName>
        <fullName evidence="2">Uncharacterized protein</fullName>
    </submittedName>
</protein>
<feature type="compositionally biased region" description="Polar residues" evidence="1">
    <location>
        <begin position="505"/>
        <end position="516"/>
    </location>
</feature>
<feature type="region of interest" description="Disordered" evidence="1">
    <location>
        <begin position="253"/>
        <end position="305"/>
    </location>
</feature>
<proteinExistence type="predicted"/>
<name>A0A2N7IGJ5_9VIBR</name>